<evidence type="ECO:0000313" key="3">
    <source>
        <dbReference type="Proteomes" id="UP000189761"/>
    </source>
</evidence>
<proteinExistence type="predicted"/>
<keyword evidence="3" id="KW-1185">Reference proteome</keyword>
<keyword evidence="2" id="KW-0489">Methyltransferase</keyword>
<dbReference type="RefSeq" id="WP_058006359.1">
    <property type="nucleotide sequence ID" value="NZ_CP065424.1"/>
</dbReference>
<evidence type="ECO:0000313" key="1">
    <source>
        <dbReference type="EMBL" id="MDH5160718.1"/>
    </source>
</evidence>
<dbReference type="Pfam" id="PF07485">
    <property type="entry name" value="DUF1529"/>
    <property type="match status" value="1"/>
</dbReference>
<gene>
    <name evidence="2" type="ORF">BWZ43_06005</name>
    <name evidence="1" type="ORF">P5X88_07190</name>
</gene>
<dbReference type="EMBL" id="MTLA01000062">
    <property type="protein sequence ID" value="OOP69297.1"/>
    <property type="molecule type" value="Genomic_DNA"/>
</dbReference>
<comment type="caution">
    <text evidence="2">The sequence shown here is derived from an EMBL/GenBank/DDBJ whole genome shotgun (WGS) entry which is preliminary data.</text>
</comment>
<name>A0A8E2IAG9_9BACI</name>
<keyword evidence="2" id="KW-0808">Transferase</keyword>
<sequence>MNQIDTICHQFGTILRGKGKASEEGCTVELHRQFHVTVQGKSSKSVVPAGFTFESLDQYGNALNLGEIAILEEEIPAFTHSIVQQGITISALHNHWIFMKPNLLYLHIQSVEPPLNFARKVAHSFQFLRSYPISKD</sequence>
<organism evidence="2 3">
    <name type="scientific">Heyndrickxia oleronia</name>
    <dbReference type="NCBI Taxonomy" id="38875"/>
    <lineage>
        <taxon>Bacteria</taxon>
        <taxon>Bacillati</taxon>
        <taxon>Bacillota</taxon>
        <taxon>Bacilli</taxon>
        <taxon>Bacillales</taxon>
        <taxon>Bacillaceae</taxon>
        <taxon>Heyndrickxia</taxon>
    </lineage>
</organism>
<protein>
    <submittedName>
        <fullName evidence="1">DUF1259 domain-containing protein</fullName>
    </submittedName>
    <submittedName>
        <fullName evidence="2">Methyltransferase</fullName>
    </submittedName>
</protein>
<dbReference type="Proteomes" id="UP000189761">
    <property type="component" value="Unassembled WGS sequence"/>
</dbReference>
<dbReference type="Proteomes" id="UP001159179">
    <property type="component" value="Unassembled WGS sequence"/>
</dbReference>
<evidence type="ECO:0000313" key="2">
    <source>
        <dbReference type="EMBL" id="OOP69297.1"/>
    </source>
</evidence>
<dbReference type="EMBL" id="JAROYP010000003">
    <property type="protein sequence ID" value="MDH5160718.1"/>
    <property type="molecule type" value="Genomic_DNA"/>
</dbReference>
<dbReference type="GO" id="GO:0008168">
    <property type="term" value="F:methyltransferase activity"/>
    <property type="evidence" value="ECO:0007669"/>
    <property type="project" value="UniProtKB-KW"/>
</dbReference>
<dbReference type="AlphaFoldDB" id="A0A8E2IAG9"/>
<reference evidence="1" key="2">
    <citation type="submission" date="2023-03" db="EMBL/GenBank/DDBJ databases">
        <title>Bacterial isolates from washroom surfaces on a university campus.</title>
        <authorList>
            <person name="Holman D.B."/>
            <person name="Gzyl K.E."/>
            <person name="Taheri A.E."/>
        </authorList>
    </citation>
    <scope>NUCLEOTIDE SEQUENCE</scope>
    <source>
        <strain evidence="1">RD03</strain>
    </source>
</reference>
<reference evidence="2 3" key="1">
    <citation type="submission" date="2017-01" db="EMBL/GenBank/DDBJ databases">
        <title>Draft genome sequence of Bacillus oleronius.</title>
        <authorList>
            <person name="Allam M."/>
        </authorList>
    </citation>
    <scope>NUCLEOTIDE SEQUENCE [LARGE SCALE GENOMIC DNA]</scope>
    <source>
        <strain evidence="2 3">DSM 9356</strain>
    </source>
</reference>
<dbReference type="GO" id="GO:0032259">
    <property type="term" value="P:methylation"/>
    <property type="evidence" value="ECO:0007669"/>
    <property type="project" value="UniProtKB-KW"/>
</dbReference>
<dbReference type="InterPro" id="IPR011094">
    <property type="entry name" value="Uncharacterised_LppY/LpqO"/>
</dbReference>
<accession>A0A8E2IAG9</accession>